<feature type="domain" description="Methyl-accepting transducer" evidence="6">
    <location>
        <begin position="268"/>
        <end position="497"/>
    </location>
</feature>
<sequence length="525" mass="55290">MRNMKPSGDKSSSVSGIFANERSIQQITSWLLVPGPAVAALYLNGNGNWWVFAGFSMVLGVLTYVSKALPPSTRDYLLSFSFVAHCILLTASLSGHAWQLDAHMMFFAALAIVSTLANPRALIFATVLIALHHISFSVLLPKMVYPSGDLMANLQRTVLHAGIVLLEAGVLLLSMLKSIAADAELKHQQEEASAQTLVAEEAQAKATKSQQDAEHVVKTVGSHLGEMARGRLDCTISGSFPGEYEELRTNFNTAVVSLKDTMKQVVGASESIKNGATEVSQASDDLSHRTESQAATLEETAAALEEMTVSVKSAADGARNVENTMDEARKEAESSGEIVTKAVAAMSTIESSSDQIAQIISVIDDIAFQTNLLALNAGVEAARAGEAGKGFAVVASEVRGLAQRSADAATEIKVLITESSKQVEQGVTLVGDAGKSIGTIVRRVNEISKLISDIANGAVEQSTGLGEINTGVSQLDNVTQQNAAMVEQATAAGHMLQADATKLSGLMARFELDQQTSVTPSSAAA</sequence>
<keyword evidence="4" id="KW-0175">Coiled coil</keyword>
<dbReference type="SUPFAM" id="SSF58104">
    <property type="entry name" value="Methyl-accepting chemotaxis protein (MCP) signaling domain"/>
    <property type="match status" value="1"/>
</dbReference>
<dbReference type="PROSITE" id="PS50111">
    <property type="entry name" value="CHEMOTAXIS_TRANSDUC_2"/>
    <property type="match status" value="1"/>
</dbReference>
<keyword evidence="9" id="KW-1185">Reference proteome</keyword>
<evidence type="ECO:0000313" key="8">
    <source>
        <dbReference type="EMBL" id="GAA6198716.1"/>
    </source>
</evidence>
<keyword evidence="3" id="KW-0807">Transducer</keyword>
<feature type="domain" description="HAMP" evidence="7">
    <location>
        <begin position="217"/>
        <end position="263"/>
    </location>
</feature>
<dbReference type="CDD" id="cd11386">
    <property type="entry name" value="MCP_signal"/>
    <property type="match status" value="1"/>
</dbReference>
<comment type="caution">
    <text evidence="8">The sequence shown here is derived from an EMBL/GenBank/DDBJ whole genome shotgun (WGS) entry which is preliminary data.</text>
</comment>
<dbReference type="RefSeq" id="WP_348293546.1">
    <property type="nucleotide sequence ID" value="NZ_BAABWU010000029.1"/>
</dbReference>
<dbReference type="InterPro" id="IPR004090">
    <property type="entry name" value="Chemotax_Me-accpt_rcpt"/>
</dbReference>
<evidence type="ECO:0000256" key="3">
    <source>
        <dbReference type="PROSITE-ProRule" id="PRU00284"/>
    </source>
</evidence>
<organism evidence="8 9">
    <name type="scientific">Pseudophaeobacter arcticus</name>
    <dbReference type="NCBI Taxonomy" id="385492"/>
    <lineage>
        <taxon>Bacteria</taxon>
        <taxon>Pseudomonadati</taxon>
        <taxon>Pseudomonadota</taxon>
        <taxon>Alphaproteobacteria</taxon>
        <taxon>Rhodobacterales</taxon>
        <taxon>Paracoccaceae</taxon>
        <taxon>Pseudophaeobacter</taxon>
    </lineage>
</organism>
<protein>
    <submittedName>
        <fullName evidence="8">Methyl-accepting chemotaxis protein</fullName>
    </submittedName>
</protein>
<comment type="similarity">
    <text evidence="2">Belongs to the methyl-accepting chemotaxis (MCP) protein family.</text>
</comment>
<keyword evidence="1" id="KW-0145">Chemotaxis</keyword>
<dbReference type="Pfam" id="PF00015">
    <property type="entry name" value="MCPsignal"/>
    <property type="match status" value="1"/>
</dbReference>
<accession>A0ABQ0AS57</accession>
<evidence type="ECO:0000259" key="7">
    <source>
        <dbReference type="PROSITE" id="PS50885"/>
    </source>
</evidence>
<evidence type="ECO:0000313" key="9">
    <source>
        <dbReference type="Proteomes" id="UP001441944"/>
    </source>
</evidence>
<evidence type="ECO:0000259" key="6">
    <source>
        <dbReference type="PROSITE" id="PS50111"/>
    </source>
</evidence>
<evidence type="ECO:0000256" key="2">
    <source>
        <dbReference type="ARBA" id="ARBA00029447"/>
    </source>
</evidence>
<keyword evidence="5" id="KW-1133">Transmembrane helix</keyword>
<feature type="transmembrane region" description="Helical" evidence="5">
    <location>
        <begin position="49"/>
        <end position="69"/>
    </location>
</feature>
<dbReference type="SMART" id="SM00283">
    <property type="entry name" value="MA"/>
    <property type="match status" value="1"/>
</dbReference>
<dbReference type="PANTHER" id="PTHR43531">
    <property type="entry name" value="PROTEIN ICFG"/>
    <property type="match status" value="1"/>
</dbReference>
<keyword evidence="5" id="KW-0812">Transmembrane</keyword>
<dbReference type="InterPro" id="IPR004089">
    <property type="entry name" value="MCPsignal_dom"/>
</dbReference>
<feature type="transmembrane region" description="Helical" evidence="5">
    <location>
        <begin position="76"/>
        <end position="94"/>
    </location>
</feature>
<dbReference type="InterPro" id="IPR051310">
    <property type="entry name" value="MCP_chemotaxis"/>
</dbReference>
<gene>
    <name evidence="8" type="ORF">NBRC116598_41610</name>
</gene>
<proteinExistence type="inferred from homology"/>
<evidence type="ECO:0000256" key="5">
    <source>
        <dbReference type="SAM" id="Phobius"/>
    </source>
</evidence>
<name>A0ABQ0AS57_9RHOB</name>
<keyword evidence="5" id="KW-0472">Membrane</keyword>
<dbReference type="PANTHER" id="PTHR43531:SF11">
    <property type="entry name" value="METHYL-ACCEPTING CHEMOTAXIS PROTEIN 3"/>
    <property type="match status" value="1"/>
</dbReference>
<dbReference type="Proteomes" id="UP001441944">
    <property type="component" value="Unassembled WGS sequence"/>
</dbReference>
<dbReference type="InterPro" id="IPR003660">
    <property type="entry name" value="HAMP_dom"/>
</dbReference>
<evidence type="ECO:0000256" key="4">
    <source>
        <dbReference type="SAM" id="Coils"/>
    </source>
</evidence>
<feature type="coiled-coil region" evidence="4">
    <location>
        <begin position="287"/>
        <end position="331"/>
    </location>
</feature>
<dbReference type="PRINTS" id="PR00260">
    <property type="entry name" value="CHEMTRNSDUCR"/>
</dbReference>
<dbReference type="EMBL" id="BAABWU010000029">
    <property type="protein sequence ID" value="GAA6198716.1"/>
    <property type="molecule type" value="Genomic_DNA"/>
</dbReference>
<dbReference type="PROSITE" id="PS50885">
    <property type="entry name" value="HAMP"/>
    <property type="match status" value="1"/>
</dbReference>
<evidence type="ECO:0000256" key="1">
    <source>
        <dbReference type="ARBA" id="ARBA00022500"/>
    </source>
</evidence>
<reference evidence="8 9" key="1">
    <citation type="submission" date="2024-04" db="EMBL/GenBank/DDBJ databases">
        <title>Draft genome sequence of Pseudophaeobacter arcticus NBRC 116598.</title>
        <authorList>
            <person name="Miyakawa T."/>
            <person name="Kusuya Y."/>
            <person name="Miura T."/>
        </authorList>
    </citation>
    <scope>NUCLEOTIDE SEQUENCE [LARGE SCALE GENOMIC DNA]</scope>
    <source>
        <strain evidence="8 9">SU-CL00105</strain>
    </source>
</reference>
<dbReference type="Gene3D" id="1.10.287.950">
    <property type="entry name" value="Methyl-accepting chemotaxis protein"/>
    <property type="match status" value="1"/>
</dbReference>
<feature type="transmembrane region" description="Helical" evidence="5">
    <location>
        <begin position="100"/>
        <end position="117"/>
    </location>
</feature>